<name>A0AA40E2M3_9PEZI</name>
<dbReference type="Gene3D" id="1.10.510.10">
    <property type="entry name" value="Transferase(Phosphotransferase) domain 1"/>
    <property type="match status" value="1"/>
</dbReference>
<feature type="non-terminal residue" evidence="2">
    <location>
        <position position="1"/>
    </location>
</feature>
<organism evidence="2 3">
    <name type="scientific">Lasiosphaeris hirsuta</name>
    <dbReference type="NCBI Taxonomy" id="260670"/>
    <lineage>
        <taxon>Eukaryota</taxon>
        <taxon>Fungi</taxon>
        <taxon>Dikarya</taxon>
        <taxon>Ascomycota</taxon>
        <taxon>Pezizomycotina</taxon>
        <taxon>Sordariomycetes</taxon>
        <taxon>Sordariomycetidae</taxon>
        <taxon>Sordariales</taxon>
        <taxon>Lasiosphaeriaceae</taxon>
        <taxon>Lasiosphaeris</taxon>
    </lineage>
</organism>
<accession>A0AA40E2M3</accession>
<evidence type="ECO:0000259" key="1">
    <source>
        <dbReference type="Pfam" id="PF17667"/>
    </source>
</evidence>
<dbReference type="SUPFAM" id="SSF56112">
    <property type="entry name" value="Protein kinase-like (PK-like)"/>
    <property type="match status" value="1"/>
</dbReference>
<dbReference type="Proteomes" id="UP001172102">
    <property type="component" value="Unassembled WGS sequence"/>
</dbReference>
<dbReference type="EMBL" id="JAUKUA010000002">
    <property type="protein sequence ID" value="KAK0725689.1"/>
    <property type="molecule type" value="Genomic_DNA"/>
</dbReference>
<dbReference type="PANTHER" id="PTHR38248">
    <property type="entry name" value="FUNK1 6"/>
    <property type="match status" value="1"/>
</dbReference>
<dbReference type="AlphaFoldDB" id="A0AA40E2M3"/>
<keyword evidence="3" id="KW-1185">Reference proteome</keyword>
<dbReference type="PANTHER" id="PTHR38248:SF2">
    <property type="entry name" value="FUNK1 11"/>
    <property type="match status" value="1"/>
</dbReference>
<evidence type="ECO:0000313" key="2">
    <source>
        <dbReference type="EMBL" id="KAK0725689.1"/>
    </source>
</evidence>
<gene>
    <name evidence="2" type="ORF">B0H67DRAFT_479800</name>
</gene>
<dbReference type="InterPro" id="IPR040976">
    <property type="entry name" value="Pkinase_fungal"/>
</dbReference>
<proteinExistence type="predicted"/>
<evidence type="ECO:0000313" key="3">
    <source>
        <dbReference type="Proteomes" id="UP001172102"/>
    </source>
</evidence>
<protein>
    <recommendedName>
        <fullName evidence="1">Fungal-type protein kinase domain-containing protein</fullName>
    </recommendedName>
</protein>
<dbReference type="Pfam" id="PF17667">
    <property type="entry name" value="Pkinase_fungal"/>
    <property type="match status" value="1"/>
</dbReference>
<reference evidence="2" key="1">
    <citation type="submission" date="2023-06" db="EMBL/GenBank/DDBJ databases">
        <title>Genome-scale phylogeny and comparative genomics of the fungal order Sordariales.</title>
        <authorList>
            <consortium name="Lawrence Berkeley National Laboratory"/>
            <person name="Hensen N."/>
            <person name="Bonometti L."/>
            <person name="Westerberg I."/>
            <person name="Brannstrom I.O."/>
            <person name="Guillou S."/>
            <person name="Cros-Aarteil S."/>
            <person name="Calhoun S."/>
            <person name="Haridas S."/>
            <person name="Kuo A."/>
            <person name="Mondo S."/>
            <person name="Pangilinan J."/>
            <person name="Riley R."/>
            <person name="Labutti K."/>
            <person name="Andreopoulos B."/>
            <person name="Lipzen A."/>
            <person name="Chen C."/>
            <person name="Yanf M."/>
            <person name="Daum C."/>
            <person name="Ng V."/>
            <person name="Clum A."/>
            <person name="Steindorff A."/>
            <person name="Ohm R."/>
            <person name="Martin F."/>
            <person name="Silar P."/>
            <person name="Natvig D."/>
            <person name="Lalanne C."/>
            <person name="Gautier V."/>
            <person name="Ament-Velasquez S.L."/>
            <person name="Kruys A."/>
            <person name="Hutchinson M.I."/>
            <person name="Powell A.J."/>
            <person name="Barry K."/>
            <person name="Miller A.N."/>
            <person name="Grigoriev I.V."/>
            <person name="Debuchy R."/>
            <person name="Gladieux P."/>
            <person name="Thoren M.H."/>
            <person name="Johannesson H."/>
        </authorList>
    </citation>
    <scope>NUCLEOTIDE SEQUENCE</scope>
    <source>
        <strain evidence="2">SMH4607-1</strain>
    </source>
</reference>
<sequence>DSGPSGARHMTTGTMQLMAIEALFGIDHTYRHDLESFFYVLLWVCARQSWRNGFAGLG</sequence>
<feature type="domain" description="Fungal-type protein kinase" evidence="1">
    <location>
        <begin position="5"/>
        <end position="45"/>
    </location>
</feature>
<comment type="caution">
    <text evidence="2">The sequence shown here is derived from an EMBL/GenBank/DDBJ whole genome shotgun (WGS) entry which is preliminary data.</text>
</comment>
<dbReference type="InterPro" id="IPR011009">
    <property type="entry name" value="Kinase-like_dom_sf"/>
</dbReference>